<proteinExistence type="predicted"/>
<accession>A0ABZ0QKT6</accession>
<dbReference type="Gene3D" id="1.20.1260.10">
    <property type="match status" value="1"/>
</dbReference>
<evidence type="ECO:0000313" key="1">
    <source>
        <dbReference type="EMBL" id="WPC76410.1"/>
    </source>
</evidence>
<dbReference type="EMBL" id="CP138204">
    <property type="protein sequence ID" value="WPC76410.1"/>
    <property type="molecule type" value="Genomic_DNA"/>
</dbReference>
<organism evidence="1 2">
    <name type="scientific">Vibrio porteresiae DSM 19223</name>
    <dbReference type="NCBI Taxonomy" id="1123496"/>
    <lineage>
        <taxon>Bacteria</taxon>
        <taxon>Pseudomonadati</taxon>
        <taxon>Pseudomonadota</taxon>
        <taxon>Gammaproteobacteria</taxon>
        <taxon>Vibrionales</taxon>
        <taxon>Vibrionaceae</taxon>
        <taxon>Vibrio</taxon>
    </lineage>
</organism>
<gene>
    <name evidence="1" type="ORF">R8Z52_17935</name>
</gene>
<dbReference type="SUPFAM" id="SSF47240">
    <property type="entry name" value="Ferritin-like"/>
    <property type="match status" value="1"/>
</dbReference>
<reference evidence="1 2" key="1">
    <citation type="submission" date="2023-11" db="EMBL/GenBank/DDBJ databases">
        <title>Plant-associative lifestyle of Vibrio porteresiae and its evolutionary dynamics.</title>
        <authorList>
            <person name="Rameshkumar N."/>
            <person name="Kirti K."/>
        </authorList>
    </citation>
    <scope>NUCLEOTIDE SEQUENCE [LARGE SCALE GENOMIC DNA]</scope>
    <source>
        <strain evidence="1 2">MSSRF30</strain>
    </source>
</reference>
<dbReference type="InterPro" id="IPR012347">
    <property type="entry name" value="Ferritin-like"/>
</dbReference>
<protein>
    <recommendedName>
        <fullName evidence="3">DUF2202 domain-containing protein</fullName>
    </recommendedName>
</protein>
<name>A0ABZ0QKT6_9VIBR</name>
<sequence>MSHNKIGLRQISWSFWVVIMLCWTAFTHAQEAPFGALGSKANPPQSIEQAMNFAIQDEYLARAEYQEIIAHYGSVKPFTNILQAEEQHISRLVALYQQLKLPLPVDNAKDHVMLPSSIRDALSTGVTAEIDNIAMYDRFLTMPQINDAAYTEVKQLFIALRDASKKHLRAFEKGVAQYD</sequence>
<dbReference type="CDD" id="cd01048">
    <property type="entry name" value="Ferritin_like_AB2"/>
    <property type="match status" value="1"/>
</dbReference>
<evidence type="ECO:0000313" key="2">
    <source>
        <dbReference type="Proteomes" id="UP001304071"/>
    </source>
</evidence>
<dbReference type="RefSeq" id="WP_261896821.1">
    <property type="nucleotide sequence ID" value="NZ_AP024896.1"/>
</dbReference>
<evidence type="ECO:0008006" key="3">
    <source>
        <dbReference type="Google" id="ProtNLM"/>
    </source>
</evidence>
<dbReference type="InterPro" id="IPR019243">
    <property type="entry name" value="DUF2202"/>
</dbReference>
<dbReference type="Proteomes" id="UP001304071">
    <property type="component" value="Chromosome 2"/>
</dbReference>
<dbReference type="InterPro" id="IPR009078">
    <property type="entry name" value="Ferritin-like_SF"/>
</dbReference>
<keyword evidence="2" id="KW-1185">Reference proteome</keyword>